<dbReference type="Proteomes" id="UP001530315">
    <property type="component" value="Unassembled WGS sequence"/>
</dbReference>
<evidence type="ECO:0008006" key="4">
    <source>
        <dbReference type="Google" id="ProtNLM"/>
    </source>
</evidence>
<dbReference type="InterPro" id="IPR048068">
    <property type="entry name" value="LarA-like"/>
</dbReference>
<name>A0ABD3NZ19_9STRA</name>
<protein>
    <recommendedName>
        <fullName evidence="4">LarA-like N-terminal domain-containing protein</fullName>
    </recommendedName>
</protein>
<accession>A0ABD3NZ19</accession>
<dbReference type="EMBL" id="JALLAZ020001107">
    <property type="protein sequence ID" value="KAL3780584.1"/>
    <property type="molecule type" value="Genomic_DNA"/>
</dbReference>
<comment type="caution">
    <text evidence="2">The sequence shown here is derived from an EMBL/GenBank/DDBJ whole genome shotgun (WGS) entry which is preliminary data.</text>
</comment>
<dbReference type="Gene3D" id="3.40.50.11440">
    <property type="match status" value="1"/>
</dbReference>
<evidence type="ECO:0000256" key="1">
    <source>
        <dbReference type="SAM" id="MobiDB-lite"/>
    </source>
</evidence>
<dbReference type="PANTHER" id="PTHR33171:SF17">
    <property type="entry name" value="LARA-LIKE N-TERMINAL DOMAIN-CONTAINING PROTEIN"/>
    <property type="match status" value="1"/>
</dbReference>
<organism evidence="2 3">
    <name type="scientific">Stephanodiscus triporus</name>
    <dbReference type="NCBI Taxonomy" id="2934178"/>
    <lineage>
        <taxon>Eukaryota</taxon>
        <taxon>Sar</taxon>
        <taxon>Stramenopiles</taxon>
        <taxon>Ochrophyta</taxon>
        <taxon>Bacillariophyta</taxon>
        <taxon>Coscinodiscophyceae</taxon>
        <taxon>Thalassiosirophycidae</taxon>
        <taxon>Stephanodiscales</taxon>
        <taxon>Stephanodiscaceae</taxon>
        <taxon>Stephanodiscus</taxon>
    </lineage>
</organism>
<feature type="region of interest" description="Disordered" evidence="1">
    <location>
        <begin position="81"/>
        <end position="112"/>
    </location>
</feature>
<dbReference type="PANTHER" id="PTHR33171">
    <property type="entry name" value="LAR_N DOMAIN-CONTAINING PROTEIN"/>
    <property type="match status" value="1"/>
</dbReference>
<keyword evidence="3" id="KW-1185">Reference proteome</keyword>
<dbReference type="AlphaFoldDB" id="A0ABD3NZ19"/>
<gene>
    <name evidence="2" type="ORF">ACHAW5_006402</name>
</gene>
<evidence type="ECO:0000313" key="2">
    <source>
        <dbReference type="EMBL" id="KAL3780584.1"/>
    </source>
</evidence>
<reference evidence="2 3" key="1">
    <citation type="submission" date="2024-10" db="EMBL/GenBank/DDBJ databases">
        <title>Updated reference genomes for cyclostephanoid diatoms.</title>
        <authorList>
            <person name="Roberts W.R."/>
            <person name="Alverson A.J."/>
        </authorList>
    </citation>
    <scope>NUCLEOTIDE SEQUENCE [LARGE SCALE GENOMIC DNA]</scope>
    <source>
        <strain evidence="2 3">AJA276-08</strain>
    </source>
</reference>
<evidence type="ECO:0000313" key="3">
    <source>
        <dbReference type="Proteomes" id="UP001530315"/>
    </source>
</evidence>
<proteinExistence type="predicted"/>
<sequence length="112" mass="12668">MKILPALGTHHPMTTDQIRKMFGNDLADADPSPFVVHDWRKDVVTIGHAPAEMVSDATYGMVNEPWPAQLNKLVWEKRIRNRGDDKEDGNENENYRDQHTPPPLVISVGQVV</sequence>